<sequence>MTIKAIEKALGRLQWAIAVCPLIKSPLQSFWAWKMAVTSSGRPPKTVRLLALLQKELFIIPYRQLSPYLPKSSWWGCSDASADFTGDAYIGGWLSDAQSPARDSVYWFPALRWLHAASRSPPTDAAGPEDGGRAADQWQWPKLQQQWLLLNADGTQAHRRVKILPEDWRFQVAELEGEWWIHKMGTCGMASAQLYWGRTAALILRLLYNIFPQVDWGFVFVDDFCWILRAEDADHVATVILVILVALGVSLSWKKTHLTEVNTWLGFVIHSNIPQVQIIATKHILFFEVLELLIQNTAMTAKFIESFGRLQWITAVCPLIKSLLQPSWAWKMAVISSGAAGPVEDPDGHPASYGNGVLCQAIPPDQQEDVERLSKGLTASREHYPREISLDRRIPEETYMKTYKVSRRPEQVPLALSKPPQYKGLHQDSPPRGRTSTVHTTTNVMAPRTLGYTLRWHNERVLNLLRSPLKCFLGLSRMETPRRELQHWSCLASWYSPTVSCKSRARRPLQ</sequence>
<dbReference type="Proteomes" id="UP001152797">
    <property type="component" value="Unassembled WGS sequence"/>
</dbReference>
<comment type="caution">
    <text evidence="2">The sequence shown here is derived from an EMBL/GenBank/DDBJ whole genome shotgun (WGS) entry which is preliminary data.</text>
</comment>
<organism evidence="2">
    <name type="scientific">Cladocopium goreaui</name>
    <dbReference type="NCBI Taxonomy" id="2562237"/>
    <lineage>
        <taxon>Eukaryota</taxon>
        <taxon>Sar</taxon>
        <taxon>Alveolata</taxon>
        <taxon>Dinophyceae</taxon>
        <taxon>Suessiales</taxon>
        <taxon>Symbiodiniaceae</taxon>
        <taxon>Cladocopium</taxon>
    </lineage>
</organism>
<dbReference type="EMBL" id="CAMXCT030000768">
    <property type="protein sequence ID" value="CAL4770328.1"/>
    <property type="molecule type" value="Genomic_DNA"/>
</dbReference>
<evidence type="ECO:0000313" key="4">
    <source>
        <dbReference type="Proteomes" id="UP001152797"/>
    </source>
</evidence>
<dbReference type="OrthoDB" id="441620at2759"/>
<reference evidence="2" key="1">
    <citation type="submission" date="2022-10" db="EMBL/GenBank/DDBJ databases">
        <authorList>
            <person name="Chen Y."/>
            <person name="Dougan E. K."/>
            <person name="Chan C."/>
            <person name="Rhodes N."/>
            <person name="Thang M."/>
        </authorList>
    </citation>
    <scope>NUCLEOTIDE SEQUENCE</scope>
</reference>
<accession>A0A9P1FP33</accession>
<evidence type="ECO:0000256" key="1">
    <source>
        <dbReference type="SAM" id="MobiDB-lite"/>
    </source>
</evidence>
<dbReference type="EMBL" id="CAMXCT010000768">
    <property type="protein sequence ID" value="CAI3983016.1"/>
    <property type="molecule type" value="Genomic_DNA"/>
</dbReference>
<dbReference type="InterPro" id="IPR043502">
    <property type="entry name" value="DNA/RNA_pol_sf"/>
</dbReference>
<protein>
    <recommendedName>
        <fullName evidence="5">Reverse transcriptase domain-containing protein</fullName>
    </recommendedName>
</protein>
<feature type="region of interest" description="Disordered" evidence="1">
    <location>
        <begin position="418"/>
        <end position="438"/>
    </location>
</feature>
<evidence type="ECO:0000313" key="3">
    <source>
        <dbReference type="EMBL" id="CAL1136391.1"/>
    </source>
</evidence>
<proteinExistence type="predicted"/>
<dbReference type="EMBL" id="CAMXCT020000768">
    <property type="protein sequence ID" value="CAL1136391.1"/>
    <property type="molecule type" value="Genomic_DNA"/>
</dbReference>
<evidence type="ECO:0000313" key="2">
    <source>
        <dbReference type="EMBL" id="CAI3983016.1"/>
    </source>
</evidence>
<dbReference type="AlphaFoldDB" id="A0A9P1FP33"/>
<dbReference type="SUPFAM" id="SSF56672">
    <property type="entry name" value="DNA/RNA polymerases"/>
    <property type="match status" value="1"/>
</dbReference>
<evidence type="ECO:0008006" key="5">
    <source>
        <dbReference type="Google" id="ProtNLM"/>
    </source>
</evidence>
<reference evidence="3" key="2">
    <citation type="submission" date="2024-04" db="EMBL/GenBank/DDBJ databases">
        <authorList>
            <person name="Chen Y."/>
            <person name="Shah S."/>
            <person name="Dougan E. K."/>
            <person name="Thang M."/>
            <person name="Chan C."/>
        </authorList>
    </citation>
    <scope>NUCLEOTIDE SEQUENCE [LARGE SCALE GENOMIC DNA]</scope>
</reference>
<keyword evidence="4" id="KW-1185">Reference proteome</keyword>
<gene>
    <name evidence="2" type="ORF">C1SCF055_LOCUS10668</name>
</gene>
<name>A0A9P1FP33_9DINO</name>